<keyword evidence="4" id="KW-0949">S-adenosyl-L-methionine</keyword>
<dbReference type="GO" id="GO:0031419">
    <property type="term" value="F:cobalamin binding"/>
    <property type="evidence" value="ECO:0007669"/>
    <property type="project" value="InterPro"/>
</dbReference>
<dbReference type="GO" id="GO:0003824">
    <property type="term" value="F:catalytic activity"/>
    <property type="evidence" value="ECO:0007669"/>
    <property type="project" value="InterPro"/>
</dbReference>
<evidence type="ECO:0000256" key="2">
    <source>
        <dbReference type="ARBA" id="ARBA00022603"/>
    </source>
</evidence>
<dbReference type="EMBL" id="CP035282">
    <property type="protein sequence ID" value="QAT63045.1"/>
    <property type="molecule type" value="Genomic_DNA"/>
</dbReference>
<dbReference type="Pfam" id="PF13282">
    <property type="entry name" value="DUF4070"/>
    <property type="match status" value="1"/>
</dbReference>
<dbReference type="GO" id="GO:0046872">
    <property type="term" value="F:metal ion binding"/>
    <property type="evidence" value="ECO:0007669"/>
    <property type="project" value="UniProtKB-KW"/>
</dbReference>
<dbReference type="InterPro" id="IPR006158">
    <property type="entry name" value="Cobalamin-bd"/>
</dbReference>
<dbReference type="InterPro" id="IPR051198">
    <property type="entry name" value="BchE-like"/>
</dbReference>
<dbReference type="Gene3D" id="3.80.30.20">
    <property type="entry name" value="tm_1862 like domain"/>
    <property type="match status" value="1"/>
</dbReference>
<dbReference type="Gene3D" id="3.40.50.280">
    <property type="entry name" value="Cobalamin-binding domain"/>
    <property type="match status" value="1"/>
</dbReference>
<keyword evidence="6" id="KW-0408">Iron</keyword>
<dbReference type="GO" id="GO:0051539">
    <property type="term" value="F:4 iron, 4 sulfur cluster binding"/>
    <property type="evidence" value="ECO:0007669"/>
    <property type="project" value="UniProtKB-KW"/>
</dbReference>
<evidence type="ECO:0000256" key="4">
    <source>
        <dbReference type="ARBA" id="ARBA00022691"/>
    </source>
</evidence>
<dbReference type="SFLD" id="SFLDG01123">
    <property type="entry name" value="methyltransferase_(Class_B)"/>
    <property type="match status" value="1"/>
</dbReference>
<dbReference type="SMART" id="SM00729">
    <property type="entry name" value="Elp3"/>
    <property type="match status" value="1"/>
</dbReference>
<evidence type="ECO:0000256" key="5">
    <source>
        <dbReference type="ARBA" id="ARBA00022723"/>
    </source>
</evidence>
<evidence type="ECO:0000256" key="3">
    <source>
        <dbReference type="ARBA" id="ARBA00022679"/>
    </source>
</evidence>
<keyword evidence="3" id="KW-0808">Transferase</keyword>
<accession>A0A410QGJ4</accession>
<comment type="cofactor">
    <cofactor evidence="1">
        <name>[4Fe-4S] cluster</name>
        <dbReference type="ChEBI" id="CHEBI:49883"/>
    </cofactor>
</comment>
<dbReference type="AlphaFoldDB" id="A0A410QGJ4"/>
<evidence type="ECO:0000259" key="8">
    <source>
        <dbReference type="PROSITE" id="PS51918"/>
    </source>
</evidence>
<keyword evidence="5" id="KW-0479">Metal-binding</keyword>
<dbReference type="Proteomes" id="UP000287969">
    <property type="component" value="Chromosome"/>
</dbReference>
<keyword evidence="2" id="KW-0489">Methyltransferase</keyword>
<organism evidence="9 10">
    <name type="scientific">Acidilutibacter cellobiosedens</name>
    <dbReference type="NCBI Taxonomy" id="2507161"/>
    <lineage>
        <taxon>Bacteria</taxon>
        <taxon>Bacillati</taxon>
        <taxon>Bacillota</taxon>
        <taxon>Tissierellia</taxon>
        <taxon>Tissierellales</taxon>
        <taxon>Acidilutibacteraceae</taxon>
        <taxon>Acidilutibacter</taxon>
    </lineage>
</organism>
<dbReference type="InterPro" id="IPR034466">
    <property type="entry name" value="Methyltransferase_Class_B"/>
</dbReference>
<dbReference type="SUPFAM" id="SSF102114">
    <property type="entry name" value="Radical SAM enzymes"/>
    <property type="match status" value="1"/>
</dbReference>
<dbReference type="InterPro" id="IPR006638">
    <property type="entry name" value="Elp3/MiaA/NifB-like_rSAM"/>
</dbReference>
<dbReference type="Pfam" id="PF02310">
    <property type="entry name" value="B12-binding"/>
    <property type="match status" value="1"/>
</dbReference>
<dbReference type="InterPro" id="IPR058240">
    <property type="entry name" value="rSAM_sf"/>
</dbReference>
<dbReference type="CDD" id="cd01335">
    <property type="entry name" value="Radical_SAM"/>
    <property type="match status" value="1"/>
</dbReference>
<dbReference type="PANTHER" id="PTHR43409:SF7">
    <property type="entry name" value="BLL1977 PROTEIN"/>
    <property type="match status" value="1"/>
</dbReference>
<evidence type="ECO:0000256" key="6">
    <source>
        <dbReference type="ARBA" id="ARBA00023004"/>
    </source>
</evidence>
<gene>
    <name evidence="9" type="ORF">EQM13_16465</name>
</gene>
<proteinExistence type="predicted"/>
<dbReference type="InterPro" id="IPR025274">
    <property type="entry name" value="DUF4070"/>
</dbReference>
<name>A0A410QGJ4_9FIRM</name>
<dbReference type="SFLD" id="SFLDS00029">
    <property type="entry name" value="Radical_SAM"/>
    <property type="match status" value="1"/>
</dbReference>
<evidence type="ECO:0000256" key="1">
    <source>
        <dbReference type="ARBA" id="ARBA00001966"/>
    </source>
</evidence>
<protein>
    <submittedName>
        <fullName evidence="9">B12-binding domain-containing radical SAM protein</fullName>
    </submittedName>
</protein>
<dbReference type="PROSITE" id="PS51918">
    <property type="entry name" value="RADICAL_SAM"/>
    <property type="match status" value="1"/>
</dbReference>
<dbReference type="PANTHER" id="PTHR43409">
    <property type="entry name" value="ANAEROBIC MAGNESIUM-PROTOPORPHYRIN IX MONOMETHYL ESTER CYCLASE-RELATED"/>
    <property type="match status" value="1"/>
</dbReference>
<dbReference type="InterPro" id="IPR023404">
    <property type="entry name" value="rSAM_horseshoe"/>
</dbReference>
<dbReference type="SFLD" id="SFLDG01082">
    <property type="entry name" value="B12-binding_domain_containing"/>
    <property type="match status" value="1"/>
</dbReference>
<evidence type="ECO:0000313" key="10">
    <source>
        <dbReference type="Proteomes" id="UP000287969"/>
    </source>
</evidence>
<feature type="domain" description="Radical SAM core" evidence="8">
    <location>
        <begin position="172"/>
        <end position="392"/>
    </location>
</feature>
<dbReference type="KEGG" id="spoa:EQM13_16465"/>
<keyword evidence="7" id="KW-0411">Iron-sulfur</keyword>
<evidence type="ECO:0000313" key="9">
    <source>
        <dbReference type="EMBL" id="QAT63045.1"/>
    </source>
</evidence>
<keyword evidence="10" id="KW-1185">Reference proteome</keyword>
<dbReference type="OrthoDB" id="9801424at2"/>
<dbReference type="Pfam" id="PF04055">
    <property type="entry name" value="Radical_SAM"/>
    <property type="match status" value="1"/>
</dbReference>
<dbReference type="InterPro" id="IPR007197">
    <property type="entry name" value="rSAM"/>
</dbReference>
<dbReference type="GO" id="GO:0005829">
    <property type="term" value="C:cytosol"/>
    <property type="evidence" value="ECO:0007669"/>
    <property type="project" value="TreeGrafter"/>
</dbReference>
<sequence>MGILRNNFKKRVINTKIIFIVPTSAIRRNPIYRFGSLIYGHSNSITGPLILGKILKDKGHDVEVYEELYNTLDFNKFLDADIIMLYTMTSNSTRAYEIGDYFKSKNKKVVIGGMHASGVPEEAIKHADQVVVGEAEKVISDIAEGKITDKIVYSPYVENLDEIPFPDYTLLKTPCSAANVMTSRGCPFSCIFCTTSRMFHPYRKRSPDNVIEELRLYKKLGFKYVNFEDDNFTADKDRAKEILRKMIENNLVFKETFFFGRTDMANDEELLDLLHRAHLNRVLVGIESLNQESLDYINKKQKISDIEECAAALLKHKIKLIASIVLGLDTDNQEDIKRSVNFCKNINAYQLQPAILTPYPKTPLYEQLVKENRMLDNDWESFDMMVVNFVPKKMSPWDLQNEFFHAVKSFYSFASSFKIFKYFGFDAGMRRLGLWIASLLGNLGFKIASKTHNGNIYNKLKEISN</sequence>
<reference evidence="10" key="1">
    <citation type="submission" date="2019-01" db="EMBL/GenBank/DDBJ databases">
        <title>Draft genomes of a novel of Sporanaerobacter strains.</title>
        <authorList>
            <person name="Ma S."/>
        </authorList>
    </citation>
    <scope>NUCLEOTIDE SEQUENCE [LARGE SCALE GENOMIC DNA]</scope>
    <source>
        <strain evidence="10">NJN-17</strain>
    </source>
</reference>
<evidence type="ECO:0000256" key="7">
    <source>
        <dbReference type="ARBA" id="ARBA00023014"/>
    </source>
</evidence>